<evidence type="ECO:0000313" key="2">
    <source>
        <dbReference type="EMBL" id="MBW8270298.1"/>
    </source>
</evidence>
<dbReference type="InterPro" id="IPR038162">
    <property type="entry name" value="SoxY_sf"/>
</dbReference>
<dbReference type="InterPro" id="IPR032711">
    <property type="entry name" value="SoxY"/>
</dbReference>
<comment type="caution">
    <text evidence="2">The sequence shown here is derived from an EMBL/GenBank/DDBJ whole genome shotgun (WGS) entry which is preliminary data.</text>
</comment>
<gene>
    <name evidence="2" type="ORF">K1J50_12470</name>
</gene>
<dbReference type="RefSeq" id="WP_220118040.1">
    <property type="nucleotide sequence ID" value="NZ_JAHZUY010000035.1"/>
</dbReference>
<proteinExistence type="predicted"/>
<reference evidence="2 3" key="1">
    <citation type="submission" date="2021-08" db="EMBL/GenBank/DDBJ databases">
        <title>Caldovatus sediminis gen. nov., sp. nov., a moderately thermophilic bacterium isolated from a hot spring.</title>
        <authorList>
            <person name="Hu C.-J."/>
            <person name="Li W.-J."/>
            <person name="Xian W.-D."/>
        </authorList>
    </citation>
    <scope>NUCLEOTIDE SEQUENCE [LARGE SCALE GENOMIC DNA]</scope>
    <source>
        <strain evidence="2 3">SYSU G05006</strain>
    </source>
</reference>
<dbReference type="Gene3D" id="2.60.40.2470">
    <property type="entry name" value="SoxY domain"/>
    <property type="match status" value="1"/>
</dbReference>
<dbReference type="EMBL" id="JAHZUY010000035">
    <property type="protein sequence ID" value="MBW8270298.1"/>
    <property type="molecule type" value="Genomic_DNA"/>
</dbReference>
<protein>
    <recommendedName>
        <fullName evidence="1">Ig-like SoxY domain-containing protein</fullName>
    </recommendedName>
</protein>
<name>A0ABS7F4S2_9PROT</name>
<sequence>MRTMAGRSRHLLAAAAGGAAIAVLPKAADAQMRPAAAKAIRRAIGERTPREGRVTLRLRPIAESGNAMPPSVSVESPMTAADHVKRVFVFADKNPTPEVAKGA</sequence>
<evidence type="ECO:0000259" key="1">
    <source>
        <dbReference type="Pfam" id="PF13501"/>
    </source>
</evidence>
<evidence type="ECO:0000313" key="3">
    <source>
        <dbReference type="Proteomes" id="UP001519924"/>
    </source>
</evidence>
<organism evidence="2 3">
    <name type="scientific">Caldovatus aquaticus</name>
    <dbReference type="NCBI Taxonomy" id="2865671"/>
    <lineage>
        <taxon>Bacteria</taxon>
        <taxon>Pseudomonadati</taxon>
        <taxon>Pseudomonadota</taxon>
        <taxon>Alphaproteobacteria</taxon>
        <taxon>Acetobacterales</taxon>
        <taxon>Roseomonadaceae</taxon>
        <taxon>Caldovatus</taxon>
    </lineage>
</organism>
<keyword evidence="3" id="KW-1185">Reference proteome</keyword>
<dbReference type="Pfam" id="PF13501">
    <property type="entry name" value="SoxY"/>
    <property type="match status" value="1"/>
</dbReference>
<dbReference type="Proteomes" id="UP001519924">
    <property type="component" value="Unassembled WGS sequence"/>
</dbReference>
<feature type="domain" description="Ig-like SoxY" evidence="1">
    <location>
        <begin position="42"/>
        <end position="101"/>
    </location>
</feature>
<accession>A0ABS7F4S2</accession>